<name>A0A1A7YJH0_9TELE</name>
<organism evidence="1">
    <name type="scientific">Iconisemion striatum</name>
    <dbReference type="NCBI Taxonomy" id="60296"/>
    <lineage>
        <taxon>Eukaryota</taxon>
        <taxon>Metazoa</taxon>
        <taxon>Chordata</taxon>
        <taxon>Craniata</taxon>
        <taxon>Vertebrata</taxon>
        <taxon>Euteleostomi</taxon>
        <taxon>Actinopterygii</taxon>
        <taxon>Neopterygii</taxon>
        <taxon>Teleostei</taxon>
        <taxon>Neoteleostei</taxon>
        <taxon>Acanthomorphata</taxon>
        <taxon>Ovalentaria</taxon>
        <taxon>Atherinomorphae</taxon>
        <taxon>Cyprinodontiformes</taxon>
        <taxon>Nothobranchiidae</taxon>
        <taxon>Iconisemion</taxon>
    </lineage>
</organism>
<evidence type="ECO:0000313" key="1">
    <source>
        <dbReference type="EMBL" id="SBP30348.1"/>
    </source>
</evidence>
<gene>
    <name evidence="1" type="primary">Nfu_g_1_006216</name>
</gene>
<dbReference type="AlphaFoldDB" id="A0A1A7YJH0"/>
<dbReference type="EMBL" id="HADX01008116">
    <property type="protein sequence ID" value="SBP30348.1"/>
    <property type="molecule type" value="Transcribed_RNA"/>
</dbReference>
<accession>A0A1A7YJH0</accession>
<proteinExistence type="predicted"/>
<reference evidence="1" key="2">
    <citation type="submission" date="2016-06" db="EMBL/GenBank/DDBJ databases">
        <title>The genome of a short-lived fish provides insights into sex chromosome evolution and the genetic control of aging.</title>
        <authorList>
            <person name="Reichwald K."/>
            <person name="Felder M."/>
            <person name="Petzold A."/>
            <person name="Koch P."/>
            <person name="Groth M."/>
            <person name="Platzer M."/>
        </authorList>
    </citation>
    <scope>NUCLEOTIDE SEQUENCE</scope>
    <source>
        <tissue evidence="1">Brain</tissue>
    </source>
</reference>
<sequence>MMYVKVRKKWKILKNRSLKLPTDEVFFPEQKRTVKPQVDRNPLFLVLLADGDRLKEHSRRIV</sequence>
<reference evidence="1" key="1">
    <citation type="submission" date="2016-05" db="EMBL/GenBank/DDBJ databases">
        <authorList>
            <person name="Lavstsen T."/>
            <person name="Jespersen J.S."/>
        </authorList>
    </citation>
    <scope>NUCLEOTIDE SEQUENCE</scope>
    <source>
        <tissue evidence="1">Brain</tissue>
    </source>
</reference>
<feature type="non-terminal residue" evidence="1">
    <location>
        <position position="62"/>
    </location>
</feature>
<protein>
    <submittedName>
        <fullName evidence="1">Uncharacterized protein</fullName>
    </submittedName>
</protein>